<reference evidence="2 3" key="1">
    <citation type="submission" date="2017-04" db="EMBL/GenBank/DDBJ databases">
        <authorList>
            <person name="Afonso C.L."/>
            <person name="Miller P.J."/>
            <person name="Scott M.A."/>
            <person name="Spackman E."/>
            <person name="Goraichik I."/>
            <person name="Dimitrov K.M."/>
            <person name="Suarez D.L."/>
            <person name="Swayne D.E."/>
        </authorList>
    </citation>
    <scope>NUCLEOTIDE SEQUENCE [LARGE SCALE GENOMIC DNA]</scope>
    <source>
        <strain evidence="2">LMG 28154</strain>
    </source>
</reference>
<accession>A0A238GYZ2</accession>
<gene>
    <name evidence="2" type="ORF">BSIN_1480</name>
</gene>
<name>A0A238GYZ2_9BURK</name>
<proteinExistence type="predicted"/>
<evidence type="ECO:0000256" key="1">
    <source>
        <dbReference type="SAM" id="MobiDB-lite"/>
    </source>
</evidence>
<protein>
    <submittedName>
        <fullName evidence="2">Uncharacterized protein</fullName>
    </submittedName>
</protein>
<dbReference type="AlphaFoldDB" id="A0A238GYZ2"/>
<evidence type="ECO:0000313" key="2">
    <source>
        <dbReference type="EMBL" id="SMF98189.1"/>
    </source>
</evidence>
<feature type="region of interest" description="Disordered" evidence="1">
    <location>
        <begin position="30"/>
        <end position="51"/>
    </location>
</feature>
<dbReference type="EMBL" id="FXAN01000013">
    <property type="protein sequence ID" value="SMF98189.1"/>
    <property type="molecule type" value="Genomic_DNA"/>
</dbReference>
<organism evidence="2 3">
    <name type="scientific">Burkholderia singularis</name>
    <dbReference type="NCBI Taxonomy" id="1503053"/>
    <lineage>
        <taxon>Bacteria</taxon>
        <taxon>Pseudomonadati</taxon>
        <taxon>Pseudomonadota</taxon>
        <taxon>Betaproteobacteria</taxon>
        <taxon>Burkholderiales</taxon>
        <taxon>Burkholderiaceae</taxon>
        <taxon>Burkholderia</taxon>
        <taxon>pseudomallei group</taxon>
    </lineage>
</organism>
<evidence type="ECO:0000313" key="3">
    <source>
        <dbReference type="Proteomes" id="UP000198460"/>
    </source>
</evidence>
<dbReference type="Proteomes" id="UP000198460">
    <property type="component" value="Unassembled WGS sequence"/>
</dbReference>
<sequence length="51" mass="5649">MQAVLFAHWRLVVIGRPPVRSKPLRIAREGEAAISQPGYRPRRGGGLRPSS</sequence>